<dbReference type="Pfam" id="PF09955">
    <property type="entry name" value="DUF2189"/>
    <property type="match status" value="1"/>
</dbReference>
<keyword evidence="1" id="KW-0472">Membrane</keyword>
<dbReference type="EMBL" id="CP116805">
    <property type="protein sequence ID" value="WCL54045.1"/>
    <property type="molecule type" value="Genomic_DNA"/>
</dbReference>
<feature type="transmembrane region" description="Helical" evidence="1">
    <location>
        <begin position="165"/>
        <end position="195"/>
    </location>
</feature>
<feature type="transmembrane region" description="Helical" evidence="1">
    <location>
        <begin position="45"/>
        <end position="63"/>
    </location>
</feature>
<dbReference type="RefSeq" id="WP_289503764.1">
    <property type="nucleotide sequence ID" value="NZ_CP116805.1"/>
</dbReference>
<proteinExistence type="predicted"/>
<dbReference type="Proteomes" id="UP001217500">
    <property type="component" value="Chromosome"/>
</dbReference>
<evidence type="ECO:0000313" key="3">
    <source>
        <dbReference type="Proteomes" id="UP001217500"/>
    </source>
</evidence>
<organism evidence="2 3">
    <name type="scientific">Gimibacter soli</name>
    <dbReference type="NCBI Taxonomy" id="3024400"/>
    <lineage>
        <taxon>Bacteria</taxon>
        <taxon>Pseudomonadati</taxon>
        <taxon>Pseudomonadota</taxon>
        <taxon>Alphaproteobacteria</taxon>
        <taxon>Kordiimonadales</taxon>
        <taxon>Temperatibacteraceae</taxon>
        <taxon>Gimibacter</taxon>
    </lineage>
</organism>
<evidence type="ECO:0000313" key="2">
    <source>
        <dbReference type="EMBL" id="WCL54045.1"/>
    </source>
</evidence>
<dbReference type="KEGG" id="gso:PH603_16015"/>
<feature type="transmembrane region" description="Helical" evidence="1">
    <location>
        <begin position="69"/>
        <end position="90"/>
    </location>
</feature>
<name>A0AAF0BM20_9PROT</name>
<keyword evidence="3" id="KW-1185">Reference proteome</keyword>
<feature type="transmembrane region" description="Helical" evidence="1">
    <location>
        <begin position="118"/>
        <end position="145"/>
    </location>
</feature>
<dbReference type="AlphaFoldDB" id="A0AAF0BM20"/>
<reference evidence="2" key="1">
    <citation type="submission" date="2023-01" db="EMBL/GenBank/DDBJ databases">
        <title>The genome sequence of Kordiimonadaceae bacterium 6D33.</title>
        <authorList>
            <person name="Liu Y."/>
        </authorList>
    </citation>
    <scope>NUCLEOTIDE SEQUENCE</scope>
    <source>
        <strain evidence="2">6D33</strain>
    </source>
</reference>
<sequence>MSTSTTNLSKQPITGPALNRITLESPWKWLAAGWKDLWANASLSLMYGALFAGVAVLLFFGLMSVDMTALILVLAAGFLLLGPMLAVGLYEASWRMETGKPVTFADMLIVRTKSPVQLAYIGLTLAFMFLAWVRIASLLYAIMWGDQPFPPIDDFIPTLLNTVRGAVMLALGTIIGGAIAFAVFAVSVISVPMLAHRNTDFMTAIITSIRAVRENFWPMALWAWLIALLSAFGIAFLFVGLVIVFPLVGHATWHAYRDLVTAND</sequence>
<feature type="transmembrane region" description="Helical" evidence="1">
    <location>
        <begin position="216"/>
        <end position="249"/>
    </location>
</feature>
<keyword evidence="1" id="KW-0812">Transmembrane</keyword>
<evidence type="ECO:0000256" key="1">
    <source>
        <dbReference type="SAM" id="Phobius"/>
    </source>
</evidence>
<protein>
    <submittedName>
        <fullName evidence="2">DUF2189 domain-containing protein</fullName>
    </submittedName>
</protein>
<dbReference type="InterPro" id="IPR018692">
    <property type="entry name" value="DUF2189"/>
</dbReference>
<accession>A0AAF0BM20</accession>
<keyword evidence="1" id="KW-1133">Transmembrane helix</keyword>
<gene>
    <name evidence="2" type="ORF">PH603_16015</name>
</gene>